<evidence type="ECO:0000313" key="2">
    <source>
        <dbReference type="EMBL" id="KAJ5221268.1"/>
    </source>
</evidence>
<keyword evidence="3" id="KW-1185">Reference proteome</keyword>
<feature type="chain" id="PRO_5040945305" evidence="1">
    <location>
        <begin position="19"/>
        <end position="93"/>
    </location>
</feature>
<proteinExistence type="predicted"/>
<keyword evidence="1" id="KW-0732">Signal</keyword>
<organism evidence="2 3">
    <name type="scientific">Penicillium citrinum</name>
    <dbReference type="NCBI Taxonomy" id="5077"/>
    <lineage>
        <taxon>Eukaryota</taxon>
        <taxon>Fungi</taxon>
        <taxon>Dikarya</taxon>
        <taxon>Ascomycota</taxon>
        <taxon>Pezizomycotina</taxon>
        <taxon>Eurotiomycetes</taxon>
        <taxon>Eurotiomycetidae</taxon>
        <taxon>Eurotiales</taxon>
        <taxon>Aspergillaceae</taxon>
        <taxon>Penicillium</taxon>
    </lineage>
</organism>
<evidence type="ECO:0000313" key="3">
    <source>
        <dbReference type="Proteomes" id="UP001147733"/>
    </source>
</evidence>
<protein>
    <submittedName>
        <fullName evidence="2">Uncharacterized protein</fullName>
    </submittedName>
</protein>
<dbReference type="EMBL" id="JAPQKT010000009">
    <property type="protein sequence ID" value="KAJ5221268.1"/>
    <property type="molecule type" value="Genomic_DNA"/>
</dbReference>
<gene>
    <name evidence="2" type="ORF">N7469_010155</name>
</gene>
<name>A0A9W9TFY9_PENCI</name>
<feature type="signal peptide" evidence="1">
    <location>
        <begin position="1"/>
        <end position="18"/>
    </location>
</feature>
<accession>A0A9W9TFY9</accession>
<reference evidence="2" key="1">
    <citation type="submission" date="2022-11" db="EMBL/GenBank/DDBJ databases">
        <authorList>
            <person name="Petersen C."/>
        </authorList>
    </citation>
    <scope>NUCLEOTIDE SEQUENCE</scope>
    <source>
        <strain evidence="2">IBT 23319</strain>
    </source>
</reference>
<dbReference type="AlphaFoldDB" id="A0A9W9TFY9"/>
<sequence>MKLVTLASLTTLLGFSGAWELRAGSQKWTGSSPQGCQAVLIPRGTQISWYGSRGASTVQFFNTQGSCRQVYRTVMGVGDINASNTLYGFMVKA</sequence>
<dbReference type="Proteomes" id="UP001147733">
    <property type="component" value="Unassembled WGS sequence"/>
</dbReference>
<dbReference type="GeneID" id="81388227"/>
<comment type="caution">
    <text evidence="2">The sequence shown here is derived from an EMBL/GenBank/DDBJ whole genome shotgun (WGS) entry which is preliminary data.</text>
</comment>
<dbReference type="OrthoDB" id="4445105at2759"/>
<evidence type="ECO:0000256" key="1">
    <source>
        <dbReference type="SAM" id="SignalP"/>
    </source>
</evidence>
<dbReference type="RefSeq" id="XP_056496191.1">
    <property type="nucleotide sequence ID" value="XM_056649060.1"/>
</dbReference>
<reference evidence="2" key="2">
    <citation type="journal article" date="2023" name="IMA Fungus">
        <title>Comparative genomic study of the Penicillium genus elucidates a diverse pangenome and 15 lateral gene transfer events.</title>
        <authorList>
            <person name="Petersen C."/>
            <person name="Sorensen T."/>
            <person name="Nielsen M.R."/>
            <person name="Sondergaard T.E."/>
            <person name="Sorensen J.L."/>
            <person name="Fitzpatrick D.A."/>
            <person name="Frisvad J.C."/>
            <person name="Nielsen K.L."/>
        </authorList>
    </citation>
    <scope>NUCLEOTIDE SEQUENCE</scope>
    <source>
        <strain evidence="2">IBT 23319</strain>
    </source>
</reference>